<evidence type="ECO:0000313" key="3">
    <source>
        <dbReference type="Proteomes" id="UP000073492"/>
    </source>
</evidence>
<reference evidence="2 3" key="1">
    <citation type="submission" date="2015-07" db="EMBL/GenBank/DDBJ databases">
        <title>Comparative genomics of the Sigatoka disease complex on banana suggests a link between parallel evolutionary changes in Pseudocercospora fijiensis and Pseudocercospora eumusae and increased virulence on the banana host.</title>
        <authorList>
            <person name="Chang T.-C."/>
            <person name="Salvucci A."/>
            <person name="Crous P.W."/>
            <person name="Stergiopoulos I."/>
        </authorList>
    </citation>
    <scope>NUCLEOTIDE SEQUENCE [LARGE SCALE GENOMIC DNA]</scope>
    <source>
        <strain evidence="2 3">CBS 116634</strain>
    </source>
</reference>
<name>A0A139I117_9PEZI</name>
<dbReference type="Proteomes" id="UP000073492">
    <property type="component" value="Unassembled WGS sequence"/>
</dbReference>
<protein>
    <submittedName>
        <fullName evidence="2">Uncharacterized protein</fullName>
    </submittedName>
</protein>
<evidence type="ECO:0000313" key="2">
    <source>
        <dbReference type="EMBL" id="KXT08262.1"/>
    </source>
</evidence>
<dbReference type="AlphaFoldDB" id="A0A139I117"/>
<feature type="region of interest" description="Disordered" evidence="1">
    <location>
        <begin position="45"/>
        <end position="65"/>
    </location>
</feature>
<comment type="caution">
    <text evidence="2">The sequence shown here is derived from an EMBL/GenBank/DDBJ whole genome shotgun (WGS) entry which is preliminary data.</text>
</comment>
<gene>
    <name evidence="2" type="ORF">AC579_7573</name>
</gene>
<proteinExistence type="predicted"/>
<dbReference type="EMBL" id="LFZO01000468">
    <property type="protein sequence ID" value="KXT08262.1"/>
    <property type="molecule type" value="Genomic_DNA"/>
</dbReference>
<sequence length="65" mass="7347">MKHIKVVELLAYLKEPWWSRTDFAKNSTMARETFAAHKALVPSSLPQTSMGKEGKFGPSQHVAFK</sequence>
<organism evidence="2 3">
    <name type="scientific">Pseudocercospora musae</name>
    <dbReference type="NCBI Taxonomy" id="113226"/>
    <lineage>
        <taxon>Eukaryota</taxon>
        <taxon>Fungi</taxon>
        <taxon>Dikarya</taxon>
        <taxon>Ascomycota</taxon>
        <taxon>Pezizomycotina</taxon>
        <taxon>Dothideomycetes</taxon>
        <taxon>Dothideomycetidae</taxon>
        <taxon>Mycosphaerellales</taxon>
        <taxon>Mycosphaerellaceae</taxon>
        <taxon>Pseudocercospora</taxon>
    </lineage>
</organism>
<accession>A0A139I117</accession>
<evidence type="ECO:0000256" key="1">
    <source>
        <dbReference type="SAM" id="MobiDB-lite"/>
    </source>
</evidence>
<keyword evidence="3" id="KW-1185">Reference proteome</keyword>